<reference evidence="1" key="1">
    <citation type="submission" date="2019-03" db="EMBL/GenBank/DDBJ databases">
        <title>Single cell metagenomics reveals metabolic interactions within the superorganism composed of flagellate Streblomastix strix and complex community of Bacteroidetes bacteria on its surface.</title>
        <authorList>
            <person name="Treitli S.C."/>
            <person name="Kolisko M."/>
            <person name="Husnik F."/>
            <person name="Keeling P."/>
            <person name="Hampl V."/>
        </authorList>
    </citation>
    <scope>NUCLEOTIDE SEQUENCE</scope>
    <source>
        <strain evidence="1">STM</strain>
    </source>
</reference>
<name>A0A5J4SH24_9ZZZZ</name>
<sequence length="150" mass="18397">MVKNIFISLDELKKTIELINKLNYNKEKEEKERCRLILIKIKNEFSLLLRVLGNYSKYDDFHKCTLFENDEEIRINDDFILYNIEWREQVYFIEKPICVTYKKIINIEEYPLNFRISDFIETLPLDIIYQIYEITYNECIKRLEETTKSE</sequence>
<organism evidence="1">
    <name type="scientific">termite gut metagenome</name>
    <dbReference type="NCBI Taxonomy" id="433724"/>
    <lineage>
        <taxon>unclassified sequences</taxon>
        <taxon>metagenomes</taxon>
        <taxon>organismal metagenomes</taxon>
    </lineage>
</organism>
<protein>
    <submittedName>
        <fullName evidence="1">Uncharacterized protein</fullName>
    </submittedName>
</protein>
<comment type="caution">
    <text evidence="1">The sequence shown here is derived from an EMBL/GenBank/DDBJ whole genome shotgun (WGS) entry which is preliminary data.</text>
</comment>
<evidence type="ECO:0000313" key="1">
    <source>
        <dbReference type="EMBL" id="KAA6344655.1"/>
    </source>
</evidence>
<dbReference type="AlphaFoldDB" id="A0A5J4SH24"/>
<proteinExistence type="predicted"/>
<dbReference type="EMBL" id="SNRY01000207">
    <property type="protein sequence ID" value="KAA6344655.1"/>
    <property type="molecule type" value="Genomic_DNA"/>
</dbReference>
<gene>
    <name evidence="1" type="ORF">EZS27_007745</name>
</gene>
<accession>A0A5J4SH24</accession>